<keyword evidence="8 10" id="KW-0413">Isomerase</keyword>
<keyword evidence="7 10" id="KW-0520">NAD</keyword>
<sequence>MSSNCTVLVTGGAGFVGSHACKALSRRGFTPVVYDNLSYGHEDAVRWGPLERGDILDRTRLDEVIATHHPAAIMHFAAFIAVGESVTDPGKYYRNNVAGSLGLMEAARDHGISAFVFSSTAAVYGLPEVVPIPESAPKLPINPYGHSKWMVECMLRDFGEAHGLKSMALRYFNAAGADPDCETGERHDPETHLIPLALDAAAGVGKPLTVFGEDYDTPDGTCIRDYIHVADLAEAHVAALQALLGGADSNAYNLGTGNGFTVRQVIDAVEKVTGRAVPHSIGPRRPGDPAALVADPSAANRDLGWRPRISDLDSIVATAWAWHQKVNG</sequence>
<evidence type="ECO:0000256" key="2">
    <source>
        <dbReference type="ARBA" id="ARBA00001911"/>
    </source>
</evidence>
<organism evidence="12 13">
    <name type="scientific">Sphingomonas alba</name>
    <dbReference type="NCBI Taxonomy" id="2908208"/>
    <lineage>
        <taxon>Bacteria</taxon>
        <taxon>Pseudomonadati</taxon>
        <taxon>Pseudomonadota</taxon>
        <taxon>Alphaproteobacteria</taxon>
        <taxon>Sphingomonadales</taxon>
        <taxon>Sphingomonadaceae</taxon>
        <taxon>Sphingomonas</taxon>
    </lineage>
</organism>
<evidence type="ECO:0000256" key="4">
    <source>
        <dbReference type="ARBA" id="ARBA00007637"/>
    </source>
</evidence>
<evidence type="ECO:0000256" key="6">
    <source>
        <dbReference type="ARBA" id="ARBA00018569"/>
    </source>
</evidence>
<dbReference type="EC" id="5.1.3.2" evidence="5 10"/>
<comment type="catalytic activity">
    <reaction evidence="1 10">
        <text>UDP-alpha-D-glucose = UDP-alpha-D-galactose</text>
        <dbReference type="Rhea" id="RHEA:22168"/>
        <dbReference type="ChEBI" id="CHEBI:58885"/>
        <dbReference type="ChEBI" id="CHEBI:66914"/>
        <dbReference type="EC" id="5.1.3.2"/>
    </reaction>
</comment>
<keyword evidence="9 10" id="KW-0119">Carbohydrate metabolism</keyword>
<evidence type="ECO:0000313" key="12">
    <source>
        <dbReference type="EMBL" id="MCL6682439.1"/>
    </source>
</evidence>
<proteinExistence type="inferred from homology"/>
<dbReference type="NCBIfam" id="TIGR01179">
    <property type="entry name" value="galE"/>
    <property type="match status" value="1"/>
</dbReference>
<keyword evidence="13" id="KW-1185">Reference proteome</keyword>
<dbReference type="PANTHER" id="PTHR43725:SF53">
    <property type="entry name" value="UDP-ARABINOSE 4-EPIMERASE 1"/>
    <property type="match status" value="1"/>
</dbReference>
<dbReference type="SUPFAM" id="SSF51735">
    <property type="entry name" value="NAD(P)-binding Rossmann-fold domains"/>
    <property type="match status" value="1"/>
</dbReference>
<name>A0ABT0RJI4_9SPHN</name>
<protein>
    <recommendedName>
        <fullName evidence="6 10">UDP-glucose 4-epimerase</fullName>
        <ecNumber evidence="5 10">5.1.3.2</ecNumber>
    </recommendedName>
</protein>
<evidence type="ECO:0000256" key="8">
    <source>
        <dbReference type="ARBA" id="ARBA00023235"/>
    </source>
</evidence>
<reference evidence="12" key="1">
    <citation type="submission" date="2022-05" db="EMBL/GenBank/DDBJ databases">
        <authorList>
            <person name="Jo J.-H."/>
            <person name="Im W.-T."/>
        </authorList>
    </citation>
    <scope>NUCLEOTIDE SEQUENCE</scope>
    <source>
        <strain evidence="12">SE158</strain>
    </source>
</reference>
<dbReference type="Gene3D" id="3.90.25.10">
    <property type="entry name" value="UDP-galactose 4-epimerase, domain 1"/>
    <property type="match status" value="1"/>
</dbReference>
<dbReference type="PANTHER" id="PTHR43725">
    <property type="entry name" value="UDP-GLUCOSE 4-EPIMERASE"/>
    <property type="match status" value="1"/>
</dbReference>
<dbReference type="InterPro" id="IPR036291">
    <property type="entry name" value="NAD(P)-bd_dom_sf"/>
</dbReference>
<comment type="pathway">
    <text evidence="3 10">Carbohydrate metabolism; galactose metabolism.</text>
</comment>
<dbReference type="Gene3D" id="3.40.50.720">
    <property type="entry name" value="NAD(P)-binding Rossmann-like Domain"/>
    <property type="match status" value="1"/>
</dbReference>
<dbReference type="Proteomes" id="UP001165363">
    <property type="component" value="Unassembled WGS sequence"/>
</dbReference>
<feature type="domain" description="NAD-dependent epimerase/dehydratase" evidence="11">
    <location>
        <begin position="7"/>
        <end position="255"/>
    </location>
</feature>
<gene>
    <name evidence="12" type="primary">galE</name>
    <name evidence="12" type="ORF">LZ536_00775</name>
</gene>
<comment type="similarity">
    <text evidence="4 10">Belongs to the NAD(P)-dependent epimerase/dehydratase family.</text>
</comment>
<comment type="subunit">
    <text evidence="10">Homodimer.</text>
</comment>
<evidence type="ECO:0000256" key="10">
    <source>
        <dbReference type="RuleBase" id="RU366046"/>
    </source>
</evidence>
<dbReference type="Pfam" id="PF01370">
    <property type="entry name" value="Epimerase"/>
    <property type="match status" value="1"/>
</dbReference>
<evidence type="ECO:0000256" key="7">
    <source>
        <dbReference type="ARBA" id="ARBA00023027"/>
    </source>
</evidence>
<evidence type="ECO:0000256" key="9">
    <source>
        <dbReference type="ARBA" id="ARBA00023277"/>
    </source>
</evidence>
<evidence type="ECO:0000256" key="5">
    <source>
        <dbReference type="ARBA" id="ARBA00013189"/>
    </source>
</evidence>
<dbReference type="RefSeq" id="WP_249846409.1">
    <property type="nucleotide sequence ID" value="NZ_JAMGBD010000001.1"/>
</dbReference>
<comment type="cofactor">
    <cofactor evidence="2 10">
        <name>NAD(+)</name>
        <dbReference type="ChEBI" id="CHEBI:57540"/>
    </cofactor>
</comment>
<dbReference type="GO" id="GO:0003978">
    <property type="term" value="F:UDP-glucose 4-epimerase activity"/>
    <property type="evidence" value="ECO:0007669"/>
    <property type="project" value="UniProtKB-EC"/>
</dbReference>
<dbReference type="InterPro" id="IPR001509">
    <property type="entry name" value="Epimerase_deHydtase"/>
</dbReference>
<evidence type="ECO:0000259" key="11">
    <source>
        <dbReference type="Pfam" id="PF01370"/>
    </source>
</evidence>
<evidence type="ECO:0000256" key="3">
    <source>
        <dbReference type="ARBA" id="ARBA00004947"/>
    </source>
</evidence>
<dbReference type="InterPro" id="IPR005886">
    <property type="entry name" value="UDP_G4E"/>
</dbReference>
<accession>A0ABT0RJI4</accession>
<dbReference type="EMBL" id="JAMGBD010000001">
    <property type="protein sequence ID" value="MCL6682439.1"/>
    <property type="molecule type" value="Genomic_DNA"/>
</dbReference>
<comment type="caution">
    <text evidence="12">The sequence shown here is derived from an EMBL/GenBank/DDBJ whole genome shotgun (WGS) entry which is preliminary data.</text>
</comment>
<evidence type="ECO:0000256" key="1">
    <source>
        <dbReference type="ARBA" id="ARBA00000083"/>
    </source>
</evidence>
<dbReference type="CDD" id="cd05247">
    <property type="entry name" value="UDP_G4E_1_SDR_e"/>
    <property type="match status" value="1"/>
</dbReference>
<evidence type="ECO:0000313" key="13">
    <source>
        <dbReference type="Proteomes" id="UP001165363"/>
    </source>
</evidence>